<feature type="region of interest" description="Disordered" evidence="1">
    <location>
        <begin position="150"/>
        <end position="186"/>
    </location>
</feature>
<evidence type="ECO:0000313" key="4">
    <source>
        <dbReference type="Proteomes" id="UP000015101"/>
    </source>
</evidence>
<dbReference type="RefSeq" id="XP_009021660.1">
    <property type="nucleotide sequence ID" value="XM_009023412.1"/>
</dbReference>
<sequence length="231" mass="26847">MFNGLPKFSNCCRLDDSIMTIVKMSKNSLPSDLNKKLWESNLVRFETAKNSKKYAKIVDILDQMNKMPTKQHILNRFKCLAANVKSRQERVVIVVKEVKILWKKLNLPIQKGKSTVERKTEHVLNKYEKDSRKPGTQDFTNLFNIKNSKVSQDTKDDLSSKDEEHFNTEEEKQDSDSGSQDSDALKEKEEIVWRDDMAFLHHLITCYRQFKKTGSFPKINFRTLPNISNAG</sequence>
<name>T1FA37_HELRO</name>
<gene>
    <name evidence="3" type="primary">20205686</name>
    <name evidence="2" type="ORF">HELRODRAFT_176069</name>
</gene>
<feature type="compositionally biased region" description="Basic and acidic residues" evidence="1">
    <location>
        <begin position="152"/>
        <end position="170"/>
    </location>
</feature>
<dbReference type="HOGENOM" id="CLU_101923_0_0_1"/>
<evidence type="ECO:0000256" key="1">
    <source>
        <dbReference type="SAM" id="MobiDB-lite"/>
    </source>
</evidence>
<evidence type="ECO:0000313" key="3">
    <source>
        <dbReference type="EnsemblMetazoa" id="HelroP176069"/>
    </source>
</evidence>
<dbReference type="InParanoid" id="T1FA37"/>
<dbReference type="GeneID" id="20205686"/>
<evidence type="ECO:0000313" key="2">
    <source>
        <dbReference type="EMBL" id="ESO00226.1"/>
    </source>
</evidence>
<organism evidence="3 4">
    <name type="scientific">Helobdella robusta</name>
    <name type="common">Californian leech</name>
    <dbReference type="NCBI Taxonomy" id="6412"/>
    <lineage>
        <taxon>Eukaryota</taxon>
        <taxon>Metazoa</taxon>
        <taxon>Spiralia</taxon>
        <taxon>Lophotrochozoa</taxon>
        <taxon>Annelida</taxon>
        <taxon>Clitellata</taxon>
        <taxon>Hirudinea</taxon>
        <taxon>Rhynchobdellida</taxon>
        <taxon>Glossiphoniidae</taxon>
        <taxon>Helobdella</taxon>
    </lineage>
</organism>
<dbReference type="EMBL" id="KB096983">
    <property type="protein sequence ID" value="ESO00226.1"/>
    <property type="molecule type" value="Genomic_DNA"/>
</dbReference>
<protein>
    <submittedName>
        <fullName evidence="2 3">Uncharacterized protein</fullName>
    </submittedName>
</protein>
<dbReference type="EnsemblMetazoa" id="HelroT176069">
    <property type="protein sequence ID" value="HelroP176069"/>
    <property type="gene ID" value="HelroG176069"/>
</dbReference>
<accession>T1FA37</accession>
<reference evidence="2 4" key="2">
    <citation type="journal article" date="2013" name="Nature">
        <title>Insights into bilaterian evolution from three spiralian genomes.</title>
        <authorList>
            <person name="Simakov O."/>
            <person name="Marletaz F."/>
            <person name="Cho S.J."/>
            <person name="Edsinger-Gonzales E."/>
            <person name="Havlak P."/>
            <person name="Hellsten U."/>
            <person name="Kuo D.H."/>
            <person name="Larsson T."/>
            <person name="Lv J."/>
            <person name="Arendt D."/>
            <person name="Savage R."/>
            <person name="Osoegawa K."/>
            <person name="de Jong P."/>
            <person name="Grimwood J."/>
            <person name="Chapman J.A."/>
            <person name="Shapiro H."/>
            <person name="Aerts A."/>
            <person name="Otillar R.P."/>
            <person name="Terry A.Y."/>
            <person name="Boore J.L."/>
            <person name="Grigoriev I.V."/>
            <person name="Lindberg D.R."/>
            <person name="Seaver E.C."/>
            <person name="Weisblat D.A."/>
            <person name="Putnam N.H."/>
            <person name="Rokhsar D.S."/>
        </authorList>
    </citation>
    <scope>NUCLEOTIDE SEQUENCE</scope>
</reference>
<dbReference type="EMBL" id="AMQM01005536">
    <property type="status" value="NOT_ANNOTATED_CDS"/>
    <property type="molecule type" value="Genomic_DNA"/>
</dbReference>
<reference evidence="4" key="1">
    <citation type="submission" date="2012-12" db="EMBL/GenBank/DDBJ databases">
        <authorList>
            <person name="Hellsten U."/>
            <person name="Grimwood J."/>
            <person name="Chapman J.A."/>
            <person name="Shapiro H."/>
            <person name="Aerts A."/>
            <person name="Otillar R.P."/>
            <person name="Terry A.Y."/>
            <person name="Boore J.L."/>
            <person name="Simakov O."/>
            <person name="Marletaz F."/>
            <person name="Cho S.-J."/>
            <person name="Edsinger-Gonzales E."/>
            <person name="Havlak P."/>
            <person name="Kuo D.-H."/>
            <person name="Larsson T."/>
            <person name="Lv J."/>
            <person name="Arendt D."/>
            <person name="Savage R."/>
            <person name="Osoegawa K."/>
            <person name="de Jong P."/>
            <person name="Lindberg D.R."/>
            <person name="Seaver E.C."/>
            <person name="Weisblat D.A."/>
            <person name="Putnam N.H."/>
            <person name="Grigoriev I.V."/>
            <person name="Rokhsar D.S."/>
        </authorList>
    </citation>
    <scope>NUCLEOTIDE SEQUENCE</scope>
</reference>
<keyword evidence="4" id="KW-1185">Reference proteome</keyword>
<dbReference type="EMBL" id="AMQM01005535">
    <property type="status" value="NOT_ANNOTATED_CDS"/>
    <property type="molecule type" value="Genomic_DNA"/>
</dbReference>
<dbReference type="KEGG" id="hro:HELRODRAFT_176069"/>
<dbReference type="AlphaFoldDB" id="T1FA37"/>
<proteinExistence type="predicted"/>
<dbReference type="CTD" id="20205686"/>
<dbReference type="Proteomes" id="UP000015101">
    <property type="component" value="Unassembled WGS sequence"/>
</dbReference>
<reference evidence="3" key="3">
    <citation type="submission" date="2015-06" db="UniProtKB">
        <authorList>
            <consortium name="EnsemblMetazoa"/>
        </authorList>
    </citation>
    <scope>IDENTIFICATION</scope>
</reference>
<dbReference type="eggNOG" id="KOG4193">
    <property type="taxonomic scope" value="Eukaryota"/>
</dbReference>